<protein>
    <submittedName>
        <fullName evidence="1">Uncharacterized protein</fullName>
    </submittedName>
</protein>
<dbReference type="OrthoDB" id="1750221at2759"/>
<comment type="caution">
    <text evidence="1">The sequence shown here is derived from an EMBL/GenBank/DDBJ whole genome shotgun (WGS) entry which is preliminary data.</text>
</comment>
<keyword evidence="2" id="KW-1185">Reference proteome</keyword>
<reference evidence="1 2" key="1">
    <citation type="journal article" date="2021" name="Plant Biotechnol. J.">
        <title>Multi-omics assisted identification of the key and species-specific regulatory components of drought-tolerant mechanisms in Gossypium stocksii.</title>
        <authorList>
            <person name="Yu D."/>
            <person name="Ke L."/>
            <person name="Zhang D."/>
            <person name="Wu Y."/>
            <person name="Sun Y."/>
            <person name="Mei J."/>
            <person name="Sun J."/>
            <person name="Sun Y."/>
        </authorList>
    </citation>
    <scope>NUCLEOTIDE SEQUENCE [LARGE SCALE GENOMIC DNA]</scope>
    <source>
        <strain evidence="2">cv. E1</strain>
        <tissue evidence="1">Leaf</tissue>
    </source>
</reference>
<evidence type="ECO:0000313" key="2">
    <source>
        <dbReference type="Proteomes" id="UP000828251"/>
    </source>
</evidence>
<gene>
    <name evidence="1" type="ORF">J1N35_043898</name>
</gene>
<name>A0A9D3U8C2_9ROSI</name>
<sequence>MERIRKSYGFGNGIDIGADGSKGGLSLGWKEEDNGLRGRKEGCQVITLERDSTGAWQIPDGKVEGQNLARPFYFKFNVDWVLDENFEEQVIEGWSAFMGDIPEKLSMLGTNLSRWASKNKA</sequence>
<evidence type="ECO:0000313" key="1">
    <source>
        <dbReference type="EMBL" id="KAH1031724.1"/>
    </source>
</evidence>
<dbReference type="AlphaFoldDB" id="A0A9D3U8C2"/>
<organism evidence="1 2">
    <name type="scientific">Gossypium stocksii</name>
    <dbReference type="NCBI Taxonomy" id="47602"/>
    <lineage>
        <taxon>Eukaryota</taxon>
        <taxon>Viridiplantae</taxon>
        <taxon>Streptophyta</taxon>
        <taxon>Embryophyta</taxon>
        <taxon>Tracheophyta</taxon>
        <taxon>Spermatophyta</taxon>
        <taxon>Magnoliopsida</taxon>
        <taxon>eudicotyledons</taxon>
        <taxon>Gunneridae</taxon>
        <taxon>Pentapetalae</taxon>
        <taxon>rosids</taxon>
        <taxon>malvids</taxon>
        <taxon>Malvales</taxon>
        <taxon>Malvaceae</taxon>
        <taxon>Malvoideae</taxon>
        <taxon>Gossypium</taxon>
    </lineage>
</organism>
<dbReference type="EMBL" id="JAIQCV010000013">
    <property type="protein sequence ID" value="KAH1031724.1"/>
    <property type="molecule type" value="Genomic_DNA"/>
</dbReference>
<accession>A0A9D3U8C2</accession>
<dbReference type="Proteomes" id="UP000828251">
    <property type="component" value="Unassembled WGS sequence"/>
</dbReference>
<proteinExistence type="predicted"/>